<evidence type="ECO:0000256" key="1">
    <source>
        <dbReference type="SAM" id="MobiDB-lite"/>
    </source>
</evidence>
<gene>
    <name evidence="3" type="ORF">GTA08_BOTSDO12131</name>
</gene>
<dbReference type="EMBL" id="WWBZ02000007">
    <property type="protein sequence ID" value="KAF4312203.1"/>
    <property type="molecule type" value="Genomic_DNA"/>
</dbReference>
<accession>A0A8H4J501</accession>
<evidence type="ECO:0000313" key="4">
    <source>
        <dbReference type="Proteomes" id="UP000572817"/>
    </source>
</evidence>
<proteinExistence type="predicted"/>
<reference evidence="3" key="1">
    <citation type="submission" date="2020-04" db="EMBL/GenBank/DDBJ databases">
        <title>Genome Assembly and Annotation of Botryosphaeria dothidea sdau 11-99, a Latent Pathogen of Apple Fruit Ring Rot in China.</title>
        <authorList>
            <person name="Yu C."/>
            <person name="Diao Y."/>
            <person name="Lu Q."/>
            <person name="Zhao J."/>
            <person name="Cui S."/>
            <person name="Peng C."/>
            <person name="He B."/>
            <person name="Liu H."/>
        </authorList>
    </citation>
    <scope>NUCLEOTIDE SEQUENCE [LARGE SCALE GENOMIC DNA]</scope>
    <source>
        <strain evidence="3">Sdau11-99</strain>
    </source>
</reference>
<dbReference type="PANTHER" id="PTHR35391">
    <property type="entry name" value="C2H2-TYPE DOMAIN-CONTAINING PROTEIN-RELATED"/>
    <property type="match status" value="1"/>
</dbReference>
<feature type="region of interest" description="Disordered" evidence="1">
    <location>
        <begin position="1"/>
        <end position="26"/>
    </location>
</feature>
<evidence type="ECO:0000313" key="3">
    <source>
        <dbReference type="EMBL" id="KAF4312203.1"/>
    </source>
</evidence>
<dbReference type="InterPro" id="IPR036770">
    <property type="entry name" value="Ankyrin_rpt-contain_sf"/>
</dbReference>
<dbReference type="AlphaFoldDB" id="A0A8H4J501"/>
<comment type="caution">
    <text evidence="3">The sequence shown here is derived from an EMBL/GenBank/DDBJ whole genome shotgun (WGS) entry which is preliminary data.</text>
</comment>
<dbReference type="InterPro" id="IPR046497">
    <property type="entry name" value="DUF6590"/>
</dbReference>
<evidence type="ECO:0000259" key="2">
    <source>
        <dbReference type="Pfam" id="PF20233"/>
    </source>
</evidence>
<dbReference type="PANTHER" id="PTHR35391:SF5">
    <property type="entry name" value="DUF6590 DOMAIN-CONTAINING PROTEIN"/>
    <property type="match status" value="1"/>
</dbReference>
<keyword evidence="4" id="KW-1185">Reference proteome</keyword>
<dbReference type="OrthoDB" id="3559580at2759"/>
<feature type="compositionally biased region" description="Basic and acidic residues" evidence="1">
    <location>
        <begin position="1"/>
        <end position="21"/>
    </location>
</feature>
<feature type="compositionally biased region" description="Acidic residues" evidence="1">
    <location>
        <begin position="227"/>
        <end position="251"/>
    </location>
</feature>
<feature type="region of interest" description="Disordered" evidence="1">
    <location>
        <begin position="227"/>
        <end position="255"/>
    </location>
</feature>
<name>A0A8H4J501_9PEZI</name>
<dbReference type="Gene3D" id="1.25.40.20">
    <property type="entry name" value="Ankyrin repeat-containing domain"/>
    <property type="match status" value="1"/>
</dbReference>
<feature type="domain" description="DUF6590" evidence="2">
    <location>
        <begin position="524"/>
        <end position="628"/>
    </location>
</feature>
<dbReference type="SUPFAM" id="SSF48403">
    <property type="entry name" value="Ankyrin repeat"/>
    <property type="match status" value="1"/>
</dbReference>
<protein>
    <recommendedName>
        <fullName evidence="2">DUF6590 domain-containing protein</fullName>
    </recommendedName>
</protein>
<organism evidence="3 4">
    <name type="scientific">Botryosphaeria dothidea</name>
    <dbReference type="NCBI Taxonomy" id="55169"/>
    <lineage>
        <taxon>Eukaryota</taxon>
        <taxon>Fungi</taxon>
        <taxon>Dikarya</taxon>
        <taxon>Ascomycota</taxon>
        <taxon>Pezizomycotina</taxon>
        <taxon>Dothideomycetes</taxon>
        <taxon>Dothideomycetes incertae sedis</taxon>
        <taxon>Botryosphaeriales</taxon>
        <taxon>Botryosphaeriaceae</taxon>
        <taxon>Botryosphaeria</taxon>
    </lineage>
</organism>
<dbReference type="Proteomes" id="UP000572817">
    <property type="component" value="Unassembled WGS sequence"/>
</dbReference>
<sequence length="638" mass="71231">MEGLAEKIKKHINDDPTDPRYTKSFGPEIDSLDNKRRWMPAGAALQEWNETLAPQLQELMEDRKMEIQKKEKTVDCHIFRLFYMMGRDQDHAHPTVIIACDGRGHKGILKQTMSIIIRNGKLAQKGFKLRGMRATDLDFKARHQRFYARITSFPDMEGLRGPVSLYGKRIRAENTQKEAVIGGTIIVDDRYYALTVAHPFVGPNYTGSKPRDGSVVEFFDTEWALETDNDDDYDDDDDDDDSYDNDSAYDSDQERQSLVVEDVEIPDSDHSHGLRIQDMNSVMDWAVIELEDDRLFGANELKLNVSRKSVWVYPNLLKSKPFQGEVVIASPDGIFHGVSSGAAAAAKLRHATSDTTVWAVHTQEKLPNGTCGAWVLDSHTHEILGPVVAGSSTLKEIFLVPLHDIFKSIKDEMGATKVKFPSAESYLWLAVFFGHVQLVQRLLQKIGITPDSPEDVPVQDVEFRKMRSEKMTMLHWSAAKGNVEICRMFAIKSEVDSTEEAQPSIPLGFDTASLPSGMGHAPSHCYIVVREAPGNCYASPVSNYGGRGTSAPGVISRRHAIVYSTNTSPRYMPGEAHLQSEPIAVRPAEPTMKFSAAARINFGVQTQVSHNTKVNNLGMVIANHIPNLILYARTQSGW</sequence>
<dbReference type="Pfam" id="PF20233">
    <property type="entry name" value="DUF6590"/>
    <property type="match status" value="1"/>
</dbReference>